<dbReference type="SUPFAM" id="SSF52317">
    <property type="entry name" value="Class I glutamine amidotransferase-like"/>
    <property type="match status" value="1"/>
</dbReference>
<dbReference type="InterPro" id="IPR018060">
    <property type="entry name" value="HTH_AraC"/>
</dbReference>
<dbReference type="PROSITE" id="PS00041">
    <property type="entry name" value="HTH_ARAC_FAMILY_1"/>
    <property type="match status" value="1"/>
</dbReference>
<name>A0ABW2XP81_9ACTN</name>
<feature type="region of interest" description="Disordered" evidence="4">
    <location>
        <begin position="199"/>
        <end position="225"/>
    </location>
</feature>
<dbReference type="PANTHER" id="PTHR46796">
    <property type="entry name" value="HTH-TYPE TRANSCRIPTIONAL ACTIVATOR RHAS-RELATED"/>
    <property type="match status" value="1"/>
</dbReference>
<keyword evidence="3" id="KW-0804">Transcription</keyword>
<proteinExistence type="predicted"/>
<evidence type="ECO:0000256" key="3">
    <source>
        <dbReference type="ARBA" id="ARBA00023163"/>
    </source>
</evidence>
<dbReference type="InterPro" id="IPR018062">
    <property type="entry name" value="HTH_AraC-typ_CS"/>
</dbReference>
<dbReference type="InterPro" id="IPR009057">
    <property type="entry name" value="Homeodomain-like_sf"/>
</dbReference>
<comment type="caution">
    <text evidence="6">The sequence shown here is derived from an EMBL/GenBank/DDBJ whole genome shotgun (WGS) entry which is preliminary data.</text>
</comment>
<keyword evidence="2" id="KW-0238">DNA-binding</keyword>
<accession>A0ABW2XP81</accession>
<evidence type="ECO:0000313" key="7">
    <source>
        <dbReference type="Proteomes" id="UP001597063"/>
    </source>
</evidence>
<dbReference type="PROSITE" id="PS01124">
    <property type="entry name" value="HTH_ARAC_FAMILY_2"/>
    <property type="match status" value="1"/>
</dbReference>
<dbReference type="InterPro" id="IPR050204">
    <property type="entry name" value="AraC_XylS_family_regulators"/>
</dbReference>
<sequence length="225" mass="24683">MATFLLAAAGLADGLEVTTHWRYAADLQAAYPRVTVRPGALYIDHGTVATGAGAAAGLDLCLHLLRRDHGAATANRVARYLVTPPHRDGGQTQYIEAPVPAGGEDRRLADVLAWARAHLDRRPSVEQMAARALMSRRTFSRRFKAATGTTPHAWLRLQRLDTAEELLEATDLPIEDIARRVGYRDAAVLREQFTQRRGIPPRSYRRTFTHASRPAEGTGDGAKAQ</sequence>
<keyword evidence="7" id="KW-1185">Reference proteome</keyword>
<reference evidence="7" key="1">
    <citation type="journal article" date="2019" name="Int. J. Syst. Evol. Microbiol.">
        <title>The Global Catalogue of Microorganisms (GCM) 10K type strain sequencing project: providing services to taxonomists for standard genome sequencing and annotation.</title>
        <authorList>
            <consortium name="The Broad Institute Genomics Platform"/>
            <consortium name="The Broad Institute Genome Sequencing Center for Infectious Disease"/>
            <person name="Wu L."/>
            <person name="Ma J."/>
        </authorList>
    </citation>
    <scope>NUCLEOTIDE SEQUENCE [LARGE SCALE GENOMIC DNA]</scope>
    <source>
        <strain evidence="7">JCM 9371</strain>
    </source>
</reference>
<dbReference type="SMART" id="SM00342">
    <property type="entry name" value="HTH_ARAC"/>
    <property type="match status" value="1"/>
</dbReference>
<evidence type="ECO:0000259" key="5">
    <source>
        <dbReference type="PROSITE" id="PS01124"/>
    </source>
</evidence>
<dbReference type="InterPro" id="IPR029062">
    <property type="entry name" value="Class_I_gatase-like"/>
</dbReference>
<evidence type="ECO:0000256" key="2">
    <source>
        <dbReference type="ARBA" id="ARBA00023125"/>
    </source>
</evidence>
<dbReference type="EMBL" id="JBHTGP010000012">
    <property type="protein sequence ID" value="MFD0687173.1"/>
    <property type="molecule type" value="Genomic_DNA"/>
</dbReference>
<evidence type="ECO:0000256" key="4">
    <source>
        <dbReference type="SAM" id="MobiDB-lite"/>
    </source>
</evidence>
<dbReference type="RefSeq" id="WP_207400025.1">
    <property type="nucleotide sequence ID" value="NZ_CAACUY010000112.1"/>
</dbReference>
<dbReference type="Gene3D" id="1.10.10.60">
    <property type="entry name" value="Homeodomain-like"/>
    <property type="match status" value="1"/>
</dbReference>
<feature type="domain" description="HTH araC/xylS-type" evidence="5">
    <location>
        <begin position="109"/>
        <end position="207"/>
    </location>
</feature>
<dbReference type="Pfam" id="PF12833">
    <property type="entry name" value="HTH_18"/>
    <property type="match status" value="1"/>
</dbReference>
<dbReference type="Proteomes" id="UP001597063">
    <property type="component" value="Unassembled WGS sequence"/>
</dbReference>
<dbReference type="SUPFAM" id="SSF46689">
    <property type="entry name" value="Homeodomain-like"/>
    <property type="match status" value="2"/>
</dbReference>
<organism evidence="6 7">
    <name type="scientific">Actinomadura fibrosa</name>
    <dbReference type="NCBI Taxonomy" id="111802"/>
    <lineage>
        <taxon>Bacteria</taxon>
        <taxon>Bacillati</taxon>
        <taxon>Actinomycetota</taxon>
        <taxon>Actinomycetes</taxon>
        <taxon>Streptosporangiales</taxon>
        <taxon>Thermomonosporaceae</taxon>
        <taxon>Actinomadura</taxon>
    </lineage>
</organism>
<gene>
    <name evidence="6" type="ORF">ACFQZM_21925</name>
</gene>
<dbReference type="Gene3D" id="3.40.50.880">
    <property type="match status" value="1"/>
</dbReference>
<keyword evidence="1" id="KW-0805">Transcription regulation</keyword>
<evidence type="ECO:0000256" key="1">
    <source>
        <dbReference type="ARBA" id="ARBA00023015"/>
    </source>
</evidence>
<protein>
    <submittedName>
        <fullName evidence="6">GlxA family transcriptional regulator</fullName>
    </submittedName>
</protein>
<evidence type="ECO:0000313" key="6">
    <source>
        <dbReference type="EMBL" id="MFD0687173.1"/>
    </source>
</evidence>